<evidence type="ECO:0000256" key="5">
    <source>
        <dbReference type="ARBA" id="ARBA00022989"/>
    </source>
</evidence>
<dbReference type="InterPro" id="IPR035906">
    <property type="entry name" value="MetI-like_sf"/>
</dbReference>
<evidence type="ECO:0000256" key="1">
    <source>
        <dbReference type="ARBA" id="ARBA00004651"/>
    </source>
</evidence>
<evidence type="ECO:0000256" key="2">
    <source>
        <dbReference type="ARBA" id="ARBA00022448"/>
    </source>
</evidence>
<proteinExistence type="inferred from homology"/>
<dbReference type="PROSITE" id="PS50928">
    <property type="entry name" value="ABC_TM1"/>
    <property type="match status" value="1"/>
</dbReference>
<dbReference type="SUPFAM" id="SSF161098">
    <property type="entry name" value="MetI-like"/>
    <property type="match status" value="1"/>
</dbReference>
<keyword evidence="3" id="KW-1003">Cell membrane</keyword>
<feature type="transmembrane region" description="Helical" evidence="7">
    <location>
        <begin position="596"/>
        <end position="617"/>
    </location>
</feature>
<dbReference type="PANTHER" id="PTHR30151:SF0">
    <property type="entry name" value="ABC TRANSPORTER PERMEASE PROTEIN MJ0413-RELATED"/>
    <property type="match status" value="1"/>
</dbReference>
<evidence type="ECO:0000313" key="9">
    <source>
        <dbReference type="EMBL" id="CAA9582684.1"/>
    </source>
</evidence>
<feature type="transmembrane region" description="Helical" evidence="7">
    <location>
        <begin position="495"/>
        <end position="515"/>
    </location>
</feature>
<dbReference type="AlphaFoldDB" id="A0A6J4VN11"/>
<name>A0A6J4VN11_9DEIN</name>
<sequence length="627" mass="66792">MRREAKGLKSERRGFSLPAKVSAFLPVLTVLVALILLGYPLALLFGLPLALRDMRDLRKWEKATVTAQPPQRLNGTTLTFKNPAEDGVLVRDNIPVDTPYTVSGDTVTLQAEPSTPLVTWGETPTPVSETIYRYDGDLPDPPTLYVGGTLAVGGATPVAETPDDVRVSFAFSGATGPILLDDEVLSAGADYTVQGDTITFAEAPSFGGELRRVSGDYAVLNDDTVVFAAPPSGEVRVAESVVRLAERLSGEADGTNQRFTLLQTPVVETEPYDVYVDDTPLPSDDERPEERVDGERATFTFGSDEGIVTVEGVPQTEGETYTRDGSVVTFTEPPARNAQLRGYPGAFVTDFQTGEVMLARAPPAGATVWTDAYTVYAQPGCGGDVIACFLALPQHPVPFPHWIAARIGPFFNKFPLNDERNIVRAVLYTAAGTLSALGLGAAVGTLLAVLFVTVRPLERALLPWLVASQTVPIIALVPVLLLVLGNVGITIQTSLLPTALIGAYIAFFPVVVGTVKGLRSVDPLALDLMKSYAATPTQLFTKVRFPAAVPFLFTSLKLAAAAALVGALVAETESNNRRGLGFQILGQVQSGNVADVWILLLISALLGIGLVALVGLLQRVIAPWERS</sequence>
<evidence type="ECO:0000259" key="8">
    <source>
        <dbReference type="PROSITE" id="PS50928"/>
    </source>
</evidence>
<evidence type="ECO:0000256" key="6">
    <source>
        <dbReference type="ARBA" id="ARBA00023136"/>
    </source>
</evidence>
<evidence type="ECO:0000256" key="4">
    <source>
        <dbReference type="ARBA" id="ARBA00022692"/>
    </source>
</evidence>
<comment type="subcellular location">
    <subcellularLocation>
        <location evidence="1 7">Cell membrane</location>
        <topology evidence="1 7">Multi-pass membrane protein</topology>
    </subcellularLocation>
</comment>
<keyword evidence="6 7" id="KW-0472">Membrane</keyword>
<gene>
    <name evidence="9" type="ORF">AVDCRST_MAG86-3061</name>
</gene>
<keyword evidence="2 7" id="KW-0813">Transport</keyword>
<organism evidence="9">
    <name type="scientific">uncultured Truepera sp</name>
    <dbReference type="NCBI Taxonomy" id="543023"/>
    <lineage>
        <taxon>Bacteria</taxon>
        <taxon>Thermotogati</taxon>
        <taxon>Deinococcota</taxon>
        <taxon>Deinococci</taxon>
        <taxon>Trueperales</taxon>
        <taxon>Trueperaceae</taxon>
        <taxon>Truepera</taxon>
        <taxon>environmental samples</taxon>
    </lineage>
</organism>
<evidence type="ECO:0000256" key="7">
    <source>
        <dbReference type="RuleBase" id="RU363032"/>
    </source>
</evidence>
<protein>
    <recommendedName>
        <fullName evidence="8">ABC transmembrane type-1 domain-containing protein</fullName>
    </recommendedName>
</protein>
<dbReference type="Gene3D" id="1.10.3720.10">
    <property type="entry name" value="MetI-like"/>
    <property type="match status" value="1"/>
</dbReference>
<feature type="transmembrane region" description="Helical" evidence="7">
    <location>
        <begin position="464"/>
        <end position="489"/>
    </location>
</feature>
<dbReference type="CDD" id="cd06261">
    <property type="entry name" value="TM_PBP2"/>
    <property type="match status" value="1"/>
</dbReference>
<reference evidence="9" key="1">
    <citation type="submission" date="2020-02" db="EMBL/GenBank/DDBJ databases">
        <authorList>
            <person name="Meier V. D."/>
        </authorList>
    </citation>
    <scope>NUCLEOTIDE SEQUENCE</scope>
    <source>
        <strain evidence="9">AVDCRST_MAG86</strain>
    </source>
</reference>
<dbReference type="Pfam" id="PF00528">
    <property type="entry name" value="BPD_transp_1"/>
    <property type="match status" value="1"/>
</dbReference>
<feature type="domain" description="ABC transmembrane type-1" evidence="8">
    <location>
        <begin position="422"/>
        <end position="618"/>
    </location>
</feature>
<accession>A0A6J4VN11</accession>
<comment type="similarity">
    <text evidence="7">Belongs to the binding-protein-dependent transport system permease family.</text>
</comment>
<dbReference type="GO" id="GO:0055085">
    <property type="term" value="P:transmembrane transport"/>
    <property type="evidence" value="ECO:0007669"/>
    <property type="project" value="InterPro"/>
</dbReference>
<dbReference type="GO" id="GO:0005886">
    <property type="term" value="C:plasma membrane"/>
    <property type="evidence" value="ECO:0007669"/>
    <property type="project" value="UniProtKB-SubCell"/>
</dbReference>
<dbReference type="EMBL" id="CADCWP010000276">
    <property type="protein sequence ID" value="CAA9582684.1"/>
    <property type="molecule type" value="Genomic_DNA"/>
</dbReference>
<feature type="transmembrane region" description="Helical" evidence="7">
    <location>
        <begin position="548"/>
        <end position="570"/>
    </location>
</feature>
<keyword evidence="4 7" id="KW-0812">Transmembrane</keyword>
<keyword evidence="5 7" id="KW-1133">Transmembrane helix</keyword>
<dbReference type="PANTHER" id="PTHR30151">
    <property type="entry name" value="ALKANE SULFONATE ABC TRANSPORTER-RELATED, MEMBRANE SUBUNIT"/>
    <property type="match status" value="1"/>
</dbReference>
<evidence type="ECO:0000256" key="3">
    <source>
        <dbReference type="ARBA" id="ARBA00022475"/>
    </source>
</evidence>
<feature type="transmembrane region" description="Helical" evidence="7">
    <location>
        <begin position="425"/>
        <end position="452"/>
    </location>
</feature>
<feature type="transmembrane region" description="Helical" evidence="7">
    <location>
        <begin position="21"/>
        <end position="47"/>
    </location>
</feature>
<dbReference type="InterPro" id="IPR000515">
    <property type="entry name" value="MetI-like"/>
</dbReference>